<dbReference type="Proteomes" id="UP000235965">
    <property type="component" value="Unassembled WGS sequence"/>
</dbReference>
<feature type="compositionally biased region" description="Polar residues" evidence="6">
    <location>
        <begin position="871"/>
        <end position="884"/>
    </location>
</feature>
<evidence type="ECO:0000256" key="5">
    <source>
        <dbReference type="PROSITE-ProRule" id="PRU00810"/>
    </source>
</evidence>
<dbReference type="GO" id="GO:0006355">
    <property type="term" value="P:regulation of DNA-templated transcription"/>
    <property type="evidence" value="ECO:0007669"/>
    <property type="project" value="InterPro"/>
</dbReference>
<dbReference type="Pfam" id="PF02671">
    <property type="entry name" value="PAH"/>
    <property type="match status" value="1"/>
</dbReference>
<feature type="region of interest" description="Disordered" evidence="6">
    <location>
        <begin position="21"/>
        <end position="44"/>
    </location>
</feature>
<evidence type="ECO:0008006" key="9">
    <source>
        <dbReference type="Google" id="ProtNLM"/>
    </source>
</evidence>
<dbReference type="EMBL" id="NEVH01016331">
    <property type="protein sequence ID" value="PNF25540.1"/>
    <property type="molecule type" value="Genomic_DNA"/>
</dbReference>
<evidence type="ECO:0000256" key="2">
    <source>
        <dbReference type="ARBA" id="ARBA00023015"/>
    </source>
</evidence>
<dbReference type="PANTHER" id="PTHR16088:SF3">
    <property type="entry name" value="GON-4-LIKE PROTEIN"/>
    <property type="match status" value="1"/>
</dbReference>
<keyword evidence="8" id="KW-1185">Reference proteome</keyword>
<comment type="caution">
    <text evidence="7">The sequence shown here is derived from an EMBL/GenBank/DDBJ whole genome shotgun (WGS) entry which is preliminary data.</text>
</comment>
<dbReference type="InterPro" id="IPR036600">
    <property type="entry name" value="PAH_sf"/>
</dbReference>
<evidence type="ECO:0000313" key="7">
    <source>
        <dbReference type="EMBL" id="PNF25540.1"/>
    </source>
</evidence>
<feature type="compositionally biased region" description="Basic and acidic residues" evidence="6">
    <location>
        <begin position="189"/>
        <end position="209"/>
    </location>
</feature>
<gene>
    <name evidence="7" type="ORF">B7P43_G05199</name>
</gene>
<evidence type="ECO:0000256" key="4">
    <source>
        <dbReference type="ARBA" id="ARBA00023242"/>
    </source>
</evidence>
<dbReference type="GO" id="GO:0003712">
    <property type="term" value="F:transcription coregulator activity"/>
    <property type="evidence" value="ECO:0007669"/>
    <property type="project" value="TreeGrafter"/>
</dbReference>
<feature type="compositionally biased region" description="Polar residues" evidence="6">
    <location>
        <begin position="546"/>
        <end position="559"/>
    </location>
</feature>
<feature type="compositionally biased region" description="Basic and acidic residues" evidence="6">
    <location>
        <begin position="618"/>
        <end position="632"/>
    </location>
</feature>
<organism evidence="7 8">
    <name type="scientific">Cryptotermes secundus</name>
    <dbReference type="NCBI Taxonomy" id="105785"/>
    <lineage>
        <taxon>Eukaryota</taxon>
        <taxon>Metazoa</taxon>
        <taxon>Ecdysozoa</taxon>
        <taxon>Arthropoda</taxon>
        <taxon>Hexapoda</taxon>
        <taxon>Insecta</taxon>
        <taxon>Pterygota</taxon>
        <taxon>Neoptera</taxon>
        <taxon>Polyneoptera</taxon>
        <taxon>Dictyoptera</taxon>
        <taxon>Blattodea</taxon>
        <taxon>Blattoidea</taxon>
        <taxon>Termitoidae</taxon>
        <taxon>Kalotermitidae</taxon>
        <taxon>Cryptotermitinae</taxon>
        <taxon>Cryptotermes</taxon>
    </lineage>
</organism>
<feature type="region of interest" description="Disordered" evidence="6">
    <location>
        <begin position="540"/>
        <end position="636"/>
    </location>
</feature>
<protein>
    <recommendedName>
        <fullName evidence="9">Myb-like domain-containing protein</fullName>
    </recommendedName>
</protein>
<evidence type="ECO:0000256" key="6">
    <source>
        <dbReference type="SAM" id="MobiDB-lite"/>
    </source>
</evidence>
<keyword evidence="3" id="KW-0804">Transcription</keyword>
<proteinExistence type="predicted"/>
<dbReference type="Gene3D" id="1.10.10.60">
    <property type="entry name" value="Homeodomain-like"/>
    <property type="match status" value="1"/>
</dbReference>
<feature type="region of interest" description="Disordered" evidence="6">
    <location>
        <begin position="847"/>
        <end position="884"/>
    </location>
</feature>
<reference evidence="7 8" key="1">
    <citation type="submission" date="2017-12" db="EMBL/GenBank/DDBJ databases">
        <title>Hemimetabolous genomes reveal molecular basis of termite eusociality.</title>
        <authorList>
            <person name="Harrison M.C."/>
            <person name="Jongepier E."/>
            <person name="Robertson H.M."/>
            <person name="Arning N."/>
            <person name="Bitard-Feildel T."/>
            <person name="Chao H."/>
            <person name="Childers C.P."/>
            <person name="Dinh H."/>
            <person name="Doddapaneni H."/>
            <person name="Dugan S."/>
            <person name="Gowin J."/>
            <person name="Greiner C."/>
            <person name="Han Y."/>
            <person name="Hu H."/>
            <person name="Hughes D.S.T."/>
            <person name="Huylmans A.-K."/>
            <person name="Kemena C."/>
            <person name="Kremer L.P.M."/>
            <person name="Lee S.L."/>
            <person name="Lopez-Ezquerra A."/>
            <person name="Mallet L."/>
            <person name="Monroy-Kuhn J.M."/>
            <person name="Moser A."/>
            <person name="Murali S.C."/>
            <person name="Muzny D.M."/>
            <person name="Otani S."/>
            <person name="Piulachs M.-D."/>
            <person name="Poelchau M."/>
            <person name="Qu J."/>
            <person name="Schaub F."/>
            <person name="Wada-Katsumata A."/>
            <person name="Worley K.C."/>
            <person name="Xie Q."/>
            <person name="Ylla G."/>
            <person name="Poulsen M."/>
            <person name="Gibbs R.A."/>
            <person name="Schal C."/>
            <person name="Richards S."/>
            <person name="Belles X."/>
            <person name="Korb J."/>
            <person name="Bornberg-Bauer E."/>
        </authorList>
    </citation>
    <scope>NUCLEOTIDE SEQUENCE [LARGE SCALE GENOMIC DNA]</scope>
    <source>
        <tissue evidence="7">Whole body</tissue>
    </source>
</reference>
<comment type="subcellular location">
    <subcellularLocation>
        <location evidence="1 5">Nucleus</location>
    </subcellularLocation>
</comment>
<dbReference type="InterPro" id="IPR052435">
    <property type="entry name" value="YY1-Transcr_Regul"/>
</dbReference>
<feature type="compositionally biased region" description="Polar residues" evidence="6">
    <location>
        <begin position="607"/>
        <end position="617"/>
    </location>
</feature>
<keyword evidence="4 5" id="KW-0539">Nucleus</keyword>
<dbReference type="AlphaFoldDB" id="A0A2J7QAB8"/>
<evidence type="ECO:0000313" key="8">
    <source>
        <dbReference type="Proteomes" id="UP000235965"/>
    </source>
</evidence>
<accession>A0A2J7QAB8</accession>
<name>A0A2J7QAB8_9NEOP</name>
<dbReference type="PROSITE" id="PS51477">
    <property type="entry name" value="PAH"/>
    <property type="match status" value="1"/>
</dbReference>
<dbReference type="InterPro" id="IPR003822">
    <property type="entry name" value="PAH"/>
</dbReference>
<dbReference type="Pfam" id="PF21227">
    <property type="entry name" value="Myb_DNA-binding_7"/>
    <property type="match status" value="1"/>
</dbReference>
<dbReference type="GO" id="GO:0005634">
    <property type="term" value="C:nucleus"/>
    <property type="evidence" value="ECO:0007669"/>
    <property type="project" value="UniProtKB-SubCell"/>
</dbReference>
<dbReference type="OrthoDB" id="8196513at2759"/>
<feature type="compositionally biased region" description="Polar residues" evidence="6">
    <location>
        <begin position="571"/>
        <end position="582"/>
    </location>
</feature>
<evidence type="ECO:0000256" key="1">
    <source>
        <dbReference type="ARBA" id="ARBA00004123"/>
    </source>
</evidence>
<evidence type="ECO:0000256" key="3">
    <source>
        <dbReference type="ARBA" id="ARBA00023163"/>
    </source>
</evidence>
<dbReference type="PANTHER" id="PTHR16088">
    <property type="entry name" value="YY1 ASSOCIATED PROTEIN-RELATED"/>
    <property type="match status" value="1"/>
</dbReference>
<sequence>MLPSMPLISTPYKELQNVLEMEISPESRSPHHRSSSMPPQSQEVLTITQSCLGLEVNHEKEGQGHNTSKALDLSATANISSKKSSPLKHVTPILKKYNTHRKGKGTKKLSLISKGAISDQLQLQQGTEKQFLHPIAPRPVKAMLSSSQQDQQNGNPRLDQVMQKHVDEDVMDTREDMPCVNEITNRTQGGHEENEGTSHDEKISEEKDVSAGQKDCEDELSFLMSASTTIRPSKGRTTNVMKKKSKQLRDMESTLTLLRPDNSAVKEEKSYGFAQAYFLKVKERLEGTELYQEFLNIMNEFGTSILDVSDLYKKITALLKQHPDLCEEFVAFLLPEQAMQCGKFMEYLMITKMRDFFRKLEIYYEKQPQQMQKIYTNLSELSNEVNVSVGDVRNAILPLLKGNSLLIENFLALLPYERPPESLMPEFEEMDLGDVDNEQLSEEDLFETLVVPDQQDAYGGDNCACTCHSSRDDKYRNRIAHCMSCGTRFIHGKVYLQTGRGLRPAKVVFDAEGNSDSINRLSAKSKPKARNRRRALSLVEAAGGSKDNSPVKHTNQTGDARSEVIEHGGVNNPTYKSNIKSSSPKHVRTAKTKSSGSTLKGREKANVVNTVSTSKAFSNEEKESSGDTEEQKQSGSACCNRLNCDKQIVLSTKPVVLLHNISSSFHSISMPKTSYRNSNSVPSPTLDDRAATAVTDPVTVSSVPNAELHNASNTVLPIPAVSMDGPNLVSPAVDIISSSQDMSSPEAAYDESAILPPDTAAVDSSIKDFGTLSHVIHGGKDATFDFGDKNRLLSNVEKSGSPTGETRESVSCEDGYISREVTQILEHSNFSDMEVVACDVTMNDVTMSEHEDEESALESVETQQEDEFDRSQQTHCNSDSTSGSWTREEDKIILQMFQLDCSMDQTFIKISEQLPLRTLDEVDFFSDKKQVSSSHGTVATDDWSKDGRRFEQLWSVENIQVNRFFGSICVS</sequence>
<dbReference type="Gene3D" id="1.20.1160.11">
    <property type="entry name" value="Paired amphipathic helix"/>
    <property type="match status" value="1"/>
</dbReference>
<keyword evidence="2" id="KW-0805">Transcription regulation</keyword>
<feature type="region of interest" description="Disordered" evidence="6">
    <location>
        <begin position="184"/>
        <end position="211"/>
    </location>
</feature>
<dbReference type="InParanoid" id="A0A2J7QAB8"/>
<dbReference type="SUPFAM" id="SSF47762">
    <property type="entry name" value="PAH2 domain"/>
    <property type="match status" value="1"/>
</dbReference>
<feature type="compositionally biased region" description="Polar residues" evidence="6">
    <location>
        <begin position="794"/>
        <end position="804"/>
    </location>
</feature>
<feature type="region of interest" description="Disordered" evidence="6">
    <location>
        <begin position="794"/>
        <end position="813"/>
    </location>
</feature>
<dbReference type="STRING" id="105785.A0A2J7QAB8"/>